<evidence type="ECO:0000256" key="1">
    <source>
        <dbReference type="SAM" id="MobiDB-lite"/>
    </source>
</evidence>
<feature type="region of interest" description="Disordered" evidence="1">
    <location>
        <begin position="23"/>
        <end position="45"/>
    </location>
</feature>
<evidence type="ECO:0000313" key="3">
    <source>
        <dbReference type="Proteomes" id="UP000499080"/>
    </source>
</evidence>
<gene>
    <name evidence="2" type="ORF">AVEN_265327_1</name>
</gene>
<name>A0A4Y2MPA9_ARAVE</name>
<evidence type="ECO:0000313" key="2">
    <source>
        <dbReference type="EMBL" id="GBN27456.1"/>
    </source>
</evidence>
<keyword evidence="3" id="KW-1185">Reference proteome</keyword>
<reference evidence="2 3" key="1">
    <citation type="journal article" date="2019" name="Sci. Rep.">
        <title>Orb-weaving spider Araneus ventricosus genome elucidates the spidroin gene catalogue.</title>
        <authorList>
            <person name="Kono N."/>
            <person name="Nakamura H."/>
            <person name="Ohtoshi R."/>
            <person name="Moran D.A.P."/>
            <person name="Shinohara A."/>
            <person name="Yoshida Y."/>
            <person name="Fujiwara M."/>
            <person name="Mori M."/>
            <person name="Tomita M."/>
            <person name="Arakawa K."/>
        </authorList>
    </citation>
    <scope>NUCLEOTIDE SEQUENCE [LARGE SCALE GENOMIC DNA]</scope>
</reference>
<comment type="caution">
    <text evidence="2">The sequence shown here is derived from an EMBL/GenBank/DDBJ whole genome shotgun (WGS) entry which is preliminary data.</text>
</comment>
<dbReference type="EMBL" id="BGPR01007514">
    <property type="protein sequence ID" value="GBN27456.1"/>
    <property type="molecule type" value="Genomic_DNA"/>
</dbReference>
<proteinExistence type="predicted"/>
<protein>
    <submittedName>
        <fullName evidence="2">Uncharacterized protein</fullName>
    </submittedName>
</protein>
<dbReference type="AlphaFoldDB" id="A0A4Y2MPA9"/>
<sequence>MKRGGRKYRMEVVIPTAVKRRRIELSKRDGTPPGRDAANDISITQHPLPFNQAASSTGVKGRRNSAVSNILQLIVMPKC</sequence>
<accession>A0A4Y2MPA9</accession>
<dbReference type="Proteomes" id="UP000499080">
    <property type="component" value="Unassembled WGS sequence"/>
</dbReference>
<organism evidence="2 3">
    <name type="scientific">Araneus ventricosus</name>
    <name type="common">Orbweaver spider</name>
    <name type="synonym">Epeira ventricosa</name>
    <dbReference type="NCBI Taxonomy" id="182803"/>
    <lineage>
        <taxon>Eukaryota</taxon>
        <taxon>Metazoa</taxon>
        <taxon>Ecdysozoa</taxon>
        <taxon>Arthropoda</taxon>
        <taxon>Chelicerata</taxon>
        <taxon>Arachnida</taxon>
        <taxon>Araneae</taxon>
        <taxon>Araneomorphae</taxon>
        <taxon>Entelegynae</taxon>
        <taxon>Araneoidea</taxon>
        <taxon>Araneidae</taxon>
        <taxon>Araneus</taxon>
    </lineage>
</organism>